<sequence>MTNQLGELRPPLINSQRACELLGIKSRKLFNLTKSGALTCVRLAGRGKGAVRYDLADIEAFIAASKETGRG</sequence>
<dbReference type="EMBL" id="CP036339">
    <property type="protein sequence ID" value="QDT72441.1"/>
    <property type="molecule type" value="Genomic_DNA"/>
</dbReference>
<evidence type="ECO:0000313" key="3">
    <source>
        <dbReference type="Proteomes" id="UP000317909"/>
    </source>
</evidence>
<keyword evidence="3" id="KW-1185">Reference proteome</keyword>
<dbReference type="AlphaFoldDB" id="A0A517TVP0"/>
<dbReference type="KEGG" id="llh:I41_16190"/>
<dbReference type="InterPro" id="IPR009061">
    <property type="entry name" value="DNA-bd_dom_put_sf"/>
</dbReference>
<dbReference type="Pfam" id="PF12728">
    <property type="entry name" value="HTH_17"/>
    <property type="match status" value="1"/>
</dbReference>
<accession>A0A517TVP0</accession>
<dbReference type="RefSeq" id="WP_145432014.1">
    <property type="nucleotide sequence ID" value="NZ_CP036339.1"/>
</dbReference>
<name>A0A517TVP0_9BACT</name>
<dbReference type="InterPro" id="IPR041657">
    <property type="entry name" value="HTH_17"/>
</dbReference>
<dbReference type="SUPFAM" id="SSF46955">
    <property type="entry name" value="Putative DNA-binding domain"/>
    <property type="match status" value="1"/>
</dbReference>
<evidence type="ECO:0000259" key="1">
    <source>
        <dbReference type="Pfam" id="PF12728"/>
    </source>
</evidence>
<reference evidence="2 3" key="1">
    <citation type="submission" date="2019-02" db="EMBL/GenBank/DDBJ databases">
        <title>Deep-cultivation of Planctomycetes and their phenomic and genomic characterization uncovers novel biology.</title>
        <authorList>
            <person name="Wiegand S."/>
            <person name="Jogler M."/>
            <person name="Boedeker C."/>
            <person name="Pinto D."/>
            <person name="Vollmers J."/>
            <person name="Rivas-Marin E."/>
            <person name="Kohn T."/>
            <person name="Peeters S.H."/>
            <person name="Heuer A."/>
            <person name="Rast P."/>
            <person name="Oberbeckmann S."/>
            <person name="Bunk B."/>
            <person name="Jeske O."/>
            <person name="Meyerdierks A."/>
            <person name="Storesund J.E."/>
            <person name="Kallscheuer N."/>
            <person name="Luecker S."/>
            <person name="Lage O.M."/>
            <person name="Pohl T."/>
            <person name="Merkel B.J."/>
            <person name="Hornburger P."/>
            <person name="Mueller R.-W."/>
            <person name="Bruemmer F."/>
            <person name="Labrenz M."/>
            <person name="Spormann A.M."/>
            <person name="Op den Camp H."/>
            <person name="Overmann J."/>
            <person name="Amann R."/>
            <person name="Jetten M.S.M."/>
            <person name="Mascher T."/>
            <person name="Medema M.H."/>
            <person name="Devos D.P."/>
            <person name="Kaster A.-K."/>
            <person name="Ovreas L."/>
            <person name="Rohde M."/>
            <person name="Galperin M.Y."/>
            <person name="Jogler C."/>
        </authorList>
    </citation>
    <scope>NUCLEOTIDE SEQUENCE [LARGE SCALE GENOMIC DNA]</scope>
    <source>
        <strain evidence="2 3">I41</strain>
    </source>
</reference>
<feature type="domain" description="Helix-turn-helix" evidence="1">
    <location>
        <begin position="17"/>
        <end position="64"/>
    </location>
</feature>
<dbReference type="Proteomes" id="UP000317909">
    <property type="component" value="Chromosome"/>
</dbReference>
<protein>
    <submittedName>
        <fullName evidence="2">Helix-turn-helix domain protein</fullName>
    </submittedName>
</protein>
<proteinExistence type="predicted"/>
<organism evidence="2 3">
    <name type="scientific">Lacipirellula limnantheis</name>
    <dbReference type="NCBI Taxonomy" id="2528024"/>
    <lineage>
        <taxon>Bacteria</taxon>
        <taxon>Pseudomonadati</taxon>
        <taxon>Planctomycetota</taxon>
        <taxon>Planctomycetia</taxon>
        <taxon>Pirellulales</taxon>
        <taxon>Lacipirellulaceae</taxon>
        <taxon>Lacipirellula</taxon>
    </lineage>
</organism>
<evidence type="ECO:0000313" key="2">
    <source>
        <dbReference type="EMBL" id="QDT72441.1"/>
    </source>
</evidence>
<dbReference type="OrthoDB" id="9805928at2"/>
<gene>
    <name evidence="2" type="ORF">I41_16190</name>
</gene>